<dbReference type="FunFam" id="1.25.40.10:FF:000052">
    <property type="entry name" value="Aryl-hydrocarbon-interacting protein-like 1"/>
    <property type="match status" value="1"/>
</dbReference>
<dbReference type="InterPro" id="IPR019734">
    <property type="entry name" value="TPR_rpt"/>
</dbReference>
<dbReference type="PROSITE" id="PS50005">
    <property type="entry name" value="TPR"/>
    <property type="match status" value="1"/>
</dbReference>
<dbReference type="FunCoup" id="D7EJH7">
    <property type="interactions" value="342"/>
</dbReference>
<dbReference type="AlphaFoldDB" id="D7EJH7"/>
<evidence type="ECO:0000256" key="5">
    <source>
        <dbReference type="PROSITE-ProRule" id="PRU00339"/>
    </source>
</evidence>
<keyword evidence="3" id="KW-0677">Repeat</keyword>
<evidence type="ECO:0000313" key="8">
    <source>
        <dbReference type="Proteomes" id="UP000007266"/>
    </source>
</evidence>
<dbReference type="PhylomeDB" id="D7EJH7"/>
<gene>
    <name evidence="7" type="primary">AUGUSTUS-3.0.2_02337</name>
    <name evidence="7" type="ORF">TcasGA2_TC002337</name>
</gene>
<dbReference type="KEGG" id="tca:658248"/>
<dbReference type="OMA" id="QQHERNV"/>
<dbReference type="SUPFAM" id="SSF48452">
    <property type="entry name" value="TPR-like"/>
    <property type="match status" value="1"/>
</dbReference>
<keyword evidence="2" id="KW-0963">Cytoplasm</keyword>
<evidence type="ECO:0000256" key="1">
    <source>
        <dbReference type="ARBA" id="ARBA00004496"/>
    </source>
</evidence>
<dbReference type="OrthoDB" id="5829758at2759"/>
<dbReference type="InterPro" id="IPR046357">
    <property type="entry name" value="PPIase_dom_sf"/>
</dbReference>
<evidence type="ECO:0000259" key="6">
    <source>
        <dbReference type="Pfam" id="PF23322"/>
    </source>
</evidence>
<keyword evidence="8" id="KW-1185">Reference proteome</keyword>
<sequence>MPQETTDNPLIEKRTLYAGTKPVSFKDGTKVHFHFQTRLCDKEKTLLDDSRKMGSGKPFELVLGKKFKLEVWEAVVQKMALNEVAEFKVKKELVMQYPFVSKTLRDVALPREARKSHCCAMTIQTEGVGYDDLNTFLKDPSDLEFTIELVKVEQPEDYEKESWQMDEEEKLKKVPELKEQGNAEFKKKNYEEASDYYAKAIGIIEQLMIKEKPHDVEWNELDKMKVPILLNYAQCKLNQGDYYTVIEHCTTAIKSDPDNVKAYYRRAKAHVGAWNTREAFDDFKKVIELDPSLTTTVKKETAALEEQMKKKDLEDKQKLKNLFS</sequence>
<evidence type="ECO:0000256" key="3">
    <source>
        <dbReference type="ARBA" id="ARBA00022737"/>
    </source>
</evidence>
<dbReference type="PANTHER" id="PTHR11242">
    <property type="entry name" value="ARYL HYDROCARBON RECEPTOR INTERACTING PROTEIN RELATED"/>
    <property type="match status" value="1"/>
</dbReference>
<dbReference type="InterPro" id="IPR039663">
    <property type="entry name" value="AIP/AIPL1/TTC9"/>
</dbReference>
<dbReference type="Gene3D" id="3.10.50.40">
    <property type="match status" value="1"/>
</dbReference>
<keyword evidence="4 5" id="KW-0802">TPR repeat</keyword>
<dbReference type="HOGENOM" id="CLU_052244_0_0_1"/>
<dbReference type="STRING" id="7070.D7EJH7"/>
<dbReference type="SMART" id="SM00028">
    <property type="entry name" value="TPR"/>
    <property type="match status" value="3"/>
</dbReference>
<dbReference type="GO" id="GO:0005737">
    <property type="term" value="C:cytoplasm"/>
    <property type="evidence" value="ECO:0007669"/>
    <property type="project" value="UniProtKB-SubCell"/>
</dbReference>
<reference evidence="7 8" key="2">
    <citation type="journal article" date="2010" name="Nucleic Acids Res.">
        <title>BeetleBase in 2010: revisions to provide comprehensive genomic information for Tribolium castaneum.</title>
        <authorList>
            <person name="Kim H.S."/>
            <person name="Murphy T."/>
            <person name="Xia J."/>
            <person name="Caragea D."/>
            <person name="Park Y."/>
            <person name="Beeman R.W."/>
            <person name="Lorenzen M.D."/>
            <person name="Butcher S."/>
            <person name="Manak J.R."/>
            <person name="Brown S.J."/>
        </authorList>
    </citation>
    <scope>NUCLEOTIDE SEQUENCE [LARGE SCALE GENOMIC DNA]</scope>
    <source>
        <strain evidence="7 8">Georgia GA2</strain>
    </source>
</reference>
<dbReference type="InterPro" id="IPR011990">
    <property type="entry name" value="TPR-like_helical_dom_sf"/>
</dbReference>
<reference evidence="7 8" key="1">
    <citation type="journal article" date="2008" name="Nature">
        <title>The genome of the model beetle and pest Tribolium castaneum.</title>
        <authorList>
            <consortium name="Tribolium Genome Sequencing Consortium"/>
            <person name="Richards S."/>
            <person name="Gibbs R.A."/>
            <person name="Weinstock G.M."/>
            <person name="Brown S.J."/>
            <person name="Denell R."/>
            <person name="Beeman R.W."/>
            <person name="Gibbs R."/>
            <person name="Beeman R.W."/>
            <person name="Brown S.J."/>
            <person name="Bucher G."/>
            <person name="Friedrich M."/>
            <person name="Grimmelikhuijzen C.J."/>
            <person name="Klingler M."/>
            <person name="Lorenzen M."/>
            <person name="Richards S."/>
            <person name="Roth S."/>
            <person name="Schroder R."/>
            <person name="Tautz D."/>
            <person name="Zdobnov E.M."/>
            <person name="Muzny D."/>
            <person name="Gibbs R.A."/>
            <person name="Weinstock G.M."/>
            <person name="Attaway T."/>
            <person name="Bell S."/>
            <person name="Buhay C.J."/>
            <person name="Chandrabose M.N."/>
            <person name="Chavez D."/>
            <person name="Clerk-Blankenburg K.P."/>
            <person name="Cree A."/>
            <person name="Dao M."/>
            <person name="Davis C."/>
            <person name="Chacko J."/>
            <person name="Dinh H."/>
            <person name="Dugan-Rocha S."/>
            <person name="Fowler G."/>
            <person name="Garner T.T."/>
            <person name="Garnes J."/>
            <person name="Gnirke A."/>
            <person name="Hawes A."/>
            <person name="Hernandez J."/>
            <person name="Hines S."/>
            <person name="Holder M."/>
            <person name="Hume J."/>
            <person name="Jhangiani S.N."/>
            <person name="Joshi V."/>
            <person name="Khan Z.M."/>
            <person name="Jackson L."/>
            <person name="Kovar C."/>
            <person name="Kowis A."/>
            <person name="Lee S."/>
            <person name="Lewis L.R."/>
            <person name="Margolis J."/>
            <person name="Morgan M."/>
            <person name="Nazareth L.V."/>
            <person name="Nguyen N."/>
            <person name="Okwuonu G."/>
            <person name="Parker D."/>
            <person name="Richards S."/>
            <person name="Ruiz S.J."/>
            <person name="Santibanez J."/>
            <person name="Savard J."/>
            <person name="Scherer S.E."/>
            <person name="Schneider B."/>
            <person name="Sodergren E."/>
            <person name="Tautz D."/>
            <person name="Vattahil S."/>
            <person name="Villasana D."/>
            <person name="White C.S."/>
            <person name="Wright R."/>
            <person name="Park Y."/>
            <person name="Beeman R.W."/>
            <person name="Lord J."/>
            <person name="Oppert B."/>
            <person name="Lorenzen M."/>
            <person name="Brown S."/>
            <person name="Wang L."/>
            <person name="Savard J."/>
            <person name="Tautz D."/>
            <person name="Richards S."/>
            <person name="Weinstock G."/>
            <person name="Gibbs R.A."/>
            <person name="Liu Y."/>
            <person name="Worley K."/>
            <person name="Weinstock G."/>
            <person name="Elsik C.G."/>
            <person name="Reese J.T."/>
            <person name="Elhaik E."/>
            <person name="Landan G."/>
            <person name="Graur D."/>
            <person name="Arensburger P."/>
            <person name="Atkinson P."/>
            <person name="Beeman R.W."/>
            <person name="Beidler J."/>
            <person name="Brown S.J."/>
            <person name="Demuth J.P."/>
            <person name="Drury D.W."/>
            <person name="Du Y.Z."/>
            <person name="Fujiwara H."/>
            <person name="Lorenzen M."/>
            <person name="Maselli V."/>
            <person name="Osanai M."/>
            <person name="Park Y."/>
            <person name="Robertson H.M."/>
            <person name="Tu Z."/>
            <person name="Wang J.J."/>
            <person name="Wang S."/>
            <person name="Richards S."/>
            <person name="Song H."/>
            <person name="Zhang L."/>
            <person name="Sodergren E."/>
            <person name="Werner D."/>
            <person name="Stanke M."/>
            <person name="Morgenstern B."/>
            <person name="Solovyev V."/>
            <person name="Kosarev P."/>
            <person name="Brown G."/>
            <person name="Chen H.C."/>
            <person name="Ermolaeva O."/>
            <person name="Hlavina W."/>
            <person name="Kapustin Y."/>
            <person name="Kiryutin B."/>
            <person name="Kitts P."/>
            <person name="Maglott D."/>
            <person name="Pruitt K."/>
            <person name="Sapojnikov V."/>
            <person name="Souvorov A."/>
            <person name="Mackey A.J."/>
            <person name="Waterhouse R.M."/>
            <person name="Wyder S."/>
            <person name="Zdobnov E.M."/>
            <person name="Zdobnov E.M."/>
            <person name="Wyder S."/>
            <person name="Kriventseva E.V."/>
            <person name="Kadowaki T."/>
            <person name="Bork P."/>
            <person name="Aranda M."/>
            <person name="Bao R."/>
            <person name="Beermann A."/>
            <person name="Berns N."/>
            <person name="Bolognesi R."/>
            <person name="Bonneton F."/>
            <person name="Bopp D."/>
            <person name="Brown S.J."/>
            <person name="Bucher G."/>
            <person name="Butts T."/>
            <person name="Chaumot A."/>
            <person name="Denell R.E."/>
            <person name="Ferrier D.E."/>
            <person name="Friedrich M."/>
            <person name="Gordon C.M."/>
            <person name="Jindra M."/>
            <person name="Klingler M."/>
            <person name="Lan Q."/>
            <person name="Lattorff H.M."/>
            <person name="Laudet V."/>
            <person name="von Levetsow C."/>
            <person name="Liu Z."/>
            <person name="Lutz R."/>
            <person name="Lynch J.A."/>
            <person name="da Fonseca R.N."/>
            <person name="Posnien N."/>
            <person name="Reuter R."/>
            <person name="Roth S."/>
            <person name="Savard J."/>
            <person name="Schinko J.B."/>
            <person name="Schmitt C."/>
            <person name="Schoppmeier M."/>
            <person name="Schroder R."/>
            <person name="Shippy T.D."/>
            <person name="Simonnet F."/>
            <person name="Marques-Souza H."/>
            <person name="Tautz D."/>
            <person name="Tomoyasu Y."/>
            <person name="Trauner J."/>
            <person name="Van der Zee M."/>
            <person name="Vervoort M."/>
            <person name="Wittkopp N."/>
            <person name="Wimmer E.A."/>
            <person name="Yang X."/>
            <person name="Jones A.K."/>
            <person name="Sattelle D.B."/>
            <person name="Ebert P.R."/>
            <person name="Nelson D."/>
            <person name="Scott J.G."/>
            <person name="Beeman R.W."/>
            <person name="Muthukrishnan S."/>
            <person name="Kramer K.J."/>
            <person name="Arakane Y."/>
            <person name="Beeman R.W."/>
            <person name="Zhu Q."/>
            <person name="Hogenkamp D."/>
            <person name="Dixit R."/>
            <person name="Oppert B."/>
            <person name="Jiang H."/>
            <person name="Zou Z."/>
            <person name="Marshall J."/>
            <person name="Elpidina E."/>
            <person name="Vinokurov K."/>
            <person name="Oppert C."/>
            <person name="Zou Z."/>
            <person name="Evans J."/>
            <person name="Lu Z."/>
            <person name="Zhao P."/>
            <person name="Sumathipala N."/>
            <person name="Altincicek B."/>
            <person name="Vilcinskas A."/>
            <person name="Williams M."/>
            <person name="Hultmark D."/>
            <person name="Hetru C."/>
            <person name="Jiang H."/>
            <person name="Grimmelikhuijzen C.J."/>
            <person name="Hauser F."/>
            <person name="Cazzamali G."/>
            <person name="Williamson M."/>
            <person name="Park Y."/>
            <person name="Li B."/>
            <person name="Tanaka Y."/>
            <person name="Predel R."/>
            <person name="Neupert S."/>
            <person name="Schachtner J."/>
            <person name="Verleyen P."/>
            <person name="Raible F."/>
            <person name="Bork P."/>
            <person name="Friedrich M."/>
            <person name="Walden K.K."/>
            <person name="Robertson H.M."/>
            <person name="Angeli S."/>
            <person name="Foret S."/>
            <person name="Bucher G."/>
            <person name="Schuetz S."/>
            <person name="Maleszka R."/>
            <person name="Wimmer E.A."/>
            <person name="Beeman R.W."/>
            <person name="Lorenzen M."/>
            <person name="Tomoyasu Y."/>
            <person name="Miller S.C."/>
            <person name="Grossmann D."/>
            <person name="Bucher G."/>
        </authorList>
    </citation>
    <scope>NUCLEOTIDE SEQUENCE [LARGE SCALE GENOMIC DNA]</scope>
    <source>
        <strain evidence="7 8">Georgia GA2</strain>
    </source>
</reference>
<dbReference type="Proteomes" id="UP000007266">
    <property type="component" value="Unassembled WGS sequence"/>
</dbReference>
<feature type="repeat" description="TPR" evidence="5">
    <location>
        <begin position="260"/>
        <end position="293"/>
    </location>
</feature>
<dbReference type="Gene3D" id="1.25.40.10">
    <property type="entry name" value="Tetratricopeptide repeat domain"/>
    <property type="match status" value="1"/>
</dbReference>
<dbReference type="GO" id="GO:0003755">
    <property type="term" value="F:peptidyl-prolyl cis-trans isomerase activity"/>
    <property type="evidence" value="ECO:0007669"/>
    <property type="project" value="InterPro"/>
</dbReference>
<protein>
    <submittedName>
        <fullName evidence="7">FK506-binding protein 59-like Protein</fullName>
    </submittedName>
</protein>
<dbReference type="PANTHER" id="PTHR11242:SF0">
    <property type="entry name" value="TPR_REGION DOMAIN-CONTAINING PROTEIN"/>
    <property type="match status" value="1"/>
</dbReference>
<feature type="domain" description="AIP/AIPL N-terminal FKBP-type PPIase" evidence="6">
    <location>
        <begin position="23"/>
        <end position="151"/>
    </location>
</feature>
<dbReference type="eggNOG" id="KOG0545">
    <property type="taxonomic scope" value="Eukaryota"/>
</dbReference>
<dbReference type="Pfam" id="PF23322">
    <property type="entry name" value="PPIase_AIP"/>
    <property type="match status" value="1"/>
</dbReference>
<comment type="subcellular location">
    <subcellularLocation>
        <location evidence="1">Cytoplasm</location>
    </subcellularLocation>
</comment>
<organism evidence="7 8">
    <name type="scientific">Tribolium castaneum</name>
    <name type="common">Red flour beetle</name>
    <dbReference type="NCBI Taxonomy" id="7070"/>
    <lineage>
        <taxon>Eukaryota</taxon>
        <taxon>Metazoa</taxon>
        <taxon>Ecdysozoa</taxon>
        <taxon>Arthropoda</taxon>
        <taxon>Hexapoda</taxon>
        <taxon>Insecta</taxon>
        <taxon>Pterygota</taxon>
        <taxon>Neoptera</taxon>
        <taxon>Endopterygota</taxon>
        <taxon>Coleoptera</taxon>
        <taxon>Polyphaga</taxon>
        <taxon>Cucujiformia</taxon>
        <taxon>Tenebrionidae</taxon>
        <taxon>Tenebrionidae incertae sedis</taxon>
        <taxon>Tribolium</taxon>
    </lineage>
</organism>
<dbReference type="InterPro" id="IPR056277">
    <property type="entry name" value="PPIase_AIP"/>
</dbReference>
<proteinExistence type="predicted"/>
<name>D7EJH7_TRICA</name>
<evidence type="ECO:0000256" key="2">
    <source>
        <dbReference type="ARBA" id="ARBA00022490"/>
    </source>
</evidence>
<accession>D7EJH7</accession>
<dbReference type="InParanoid" id="D7EJH7"/>
<dbReference type="EMBL" id="KQ973453">
    <property type="protein sequence ID" value="EFA12703.1"/>
    <property type="molecule type" value="Genomic_DNA"/>
</dbReference>
<evidence type="ECO:0000313" key="7">
    <source>
        <dbReference type="EMBL" id="EFA12703.1"/>
    </source>
</evidence>
<dbReference type="SUPFAM" id="SSF54534">
    <property type="entry name" value="FKBP-like"/>
    <property type="match status" value="1"/>
</dbReference>
<evidence type="ECO:0000256" key="4">
    <source>
        <dbReference type="ARBA" id="ARBA00022803"/>
    </source>
</evidence>
<dbReference type="Pfam" id="PF13181">
    <property type="entry name" value="TPR_8"/>
    <property type="match status" value="2"/>
</dbReference>